<protein>
    <submittedName>
        <fullName evidence="1">2291_t:CDS:1</fullName>
    </submittedName>
</protein>
<sequence>MSEKCLEKKEIKLRMEEAVNERREGRKKSVCEMGERNDKRRQTFGGRVTEHVIEKSTEVYRNRHALCWLQLKIFLGGNGLVGEI</sequence>
<dbReference type="Proteomes" id="UP000789831">
    <property type="component" value="Unassembled WGS sequence"/>
</dbReference>
<keyword evidence="2" id="KW-1185">Reference proteome</keyword>
<dbReference type="EMBL" id="CAJVPL010001397">
    <property type="protein sequence ID" value="CAG8569197.1"/>
    <property type="molecule type" value="Genomic_DNA"/>
</dbReference>
<name>A0A9N9FZU3_9GLOM</name>
<evidence type="ECO:0000313" key="1">
    <source>
        <dbReference type="EMBL" id="CAG8569197.1"/>
    </source>
</evidence>
<accession>A0A9N9FZU3</accession>
<gene>
    <name evidence="1" type="ORF">AGERDE_LOCUS7551</name>
</gene>
<evidence type="ECO:0000313" key="2">
    <source>
        <dbReference type="Proteomes" id="UP000789831"/>
    </source>
</evidence>
<organism evidence="1 2">
    <name type="scientific">Ambispora gerdemannii</name>
    <dbReference type="NCBI Taxonomy" id="144530"/>
    <lineage>
        <taxon>Eukaryota</taxon>
        <taxon>Fungi</taxon>
        <taxon>Fungi incertae sedis</taxon>
        <taxon>Mucoromycota</taxon>
        <taxon>Glomeromycotina</taxon>
        <taxon>Glomeromycetes</taxon>
        <taxon>Archaeosporales</taxon>
        <taxon>Ambisporaceae</taxon>
        <taxon>Ambispora</taxon>
    </lineage>
</organism>
<reference evidence="1" key="1">
    <citation type="submission" date="2021-06" db="EMBL/GenBank/DDBJ databases">
        <authorList>
            <person name="Kallberg Y."/>
            <person name="Tangrot J."/>
            <person name="Rosling A."/>
        </authorList>
    </citation>
    <scope>NUCLEOTIDE SEQUENCE</scope>
    <source>
        <strain evidence="1">MT106</strain>
    </source>
</reference>
<dbReference type="AlphaFoldDB" id="A0A9N9FZU3"/>
<proteinExistence type="predicted"/>
<comment type="caution">
    <text evidence="1">The sequence shown here is derived from an EMBL/GenBank/DDBJ whole genome shotgun (WGS) entry which is preliminary data.</text>
</comment>